<keyword evidence="1" id="KW-0812">Transmembrane</keyword>
<sequence>MPAGEFYCRAEWLCVNCHDYFTKQRLPDNRALTILLPMMTTAGSAYTKNRQLKATLLLVIACCVMLICLTQRASILHQMQVKAAEISLATQNSGHEATTPSLSPCELSAHSLLAAQPLHFDTIILLPGLLVILLAVLVTVNVRALPDAIPRPPLLRIHLKNCVFRE</sequence>
<protein>
    <submittedName>
        <fullName evidence="2">Putative copper binding protein ScsA</fullName>
    </submittedName>
</protein>
<organism evidence="2">
    <name type="scientific">Cronobacter sakazakii</name>
    <name type="common">Enterobacter sakazakii</name>
    <dbReference type="NCBI Taxonomy" id="28141"/>
    <lineage>
        <taxon>Bacteria</taxon>
        <taxon>Pseudomonadati</taxon>
        <taxon>Pseudomonadota</taxon>
        <taxon>Gammaproteobacteria</taxon>
        <taxon>Enterobacterales</taxon>
        <taxon>Enterobacteriaceae</taxon>
        <taxon>Cronobacter</taxon>
    </lineage>
</organism>
<gene>
    <name evidence="2" type="primary">scsA</name>
</gene>
<evidence type="ECO:0000313" key="2">
    <source>
        <dbReference type="EMBL" id="ASR82231.1"/>
    </source>
</evidence>
<dbReference type="EMBL" id="KY978630">
    <property type="protein sequence ID" value="ASR82231.1"/>
    <property type="molecule type" value="Genomic_DNA"/>
</dbReference>
<name>A0A222ZDS1_CROSK</name>
<accession>A0A222ZDS1</accession>
<feature type="transmembrane region" description="Helical" evidence="1">
    <location>
        <begin position="123"/>
        <end position="142"/>
    </location>
</feature>
<reference evidence="2" key="2">
    <citation type="submission" date="2019-05" db="EMBL/GenBank/DDBJ databases">
        <authorList>
            <person name="Shi L."/>
            <person name="Feng J."/>
            <person name="Zhang D."/>
            <person name="Zhou D."/>
        </authorList>
    </citation>
    <scope>NUCLEOTIDE SEQUENCE</scope>
    <source>
        <strain evidence="2">505108</strain>
        <plasmid evidence="2">p505108-T6SS</plasmid>
    </source>
</reference>
<reference evidence="2" key="1">
    <citation type="journal article" date="2018" name="Virulence">
        <title>Co-occurrence of 3 different resistance plasmids in a multi-drug resistant Cronobacter sakazakii isolate causing neonatal infections.</title>
        <authorList>
            <person name="Shi L."/>
            <person name="Liang Q."/>
            <person name="Zhan Z."/>
            <person name="Feng J."/>
            <person name="Zhao Y."/>
            <person name="Chen Y."/>
            <person name="Huang M."/>
            <person name="Tong Y."/>
            <person name="Wu W."/>
            <person name="Chen W."/>
            <person name="Li X."/>
            <person name="Yin Z."/>
            <person name="Wang J."/>
            <person name="Zhou D."/>
        </authorList>
    </citation>
    <scope>NUCLEOTIDE SEQUENCE</scope>
    <source>
        <strain evidence="2">505108</strain>
        <plasmid evidence="2">p505108-T6SS</plasmid>
    </source>
</reference>
<keyword evidence="1" id="KW-1133">Transmembrane helix</keyword>
<keyword evidence="1" id="KW-0472">Membrane</keyword>
<geneLocation type="plasmid" evidence="2">
    <name>p505108-T6SS</name>
</geneLocation>
<dbReference type="AlphaFoldDB" id="A0A222ZDS1"/>
<feature type="transmembrane region" description="Helical" evidence="1">
    <location>
        <begin position="54"/>
        <end position="73"/>
    </location>
</feature>
<proteinExistence type="predicted"/>
<keyword evidence="2" id="KW-0614">Plasmid</keyword>
<evidence type="ECO:0000256" key="1">
    <source>
        <dbReference type="SAM" id="Phobius"/>
    </source>
</evidence>